<keyword evidence="6" id="KW-0808">Transferase</keyword>
<feature type="domain" description="HAMP" evidence="17">
    <location>
        <begin position="211"/>
        <end position="264"/>
    </location>
</feature>
<dbReference type="SUPFAM" id="SSF158472">
    <property type="entry name" value="HAMP domain-like"/>
    <property type="match status" value="1"/>
</dbReference>
<feature type="domain" description="Histidine kinase" evidence="15">
    <location>
        <begin position="592"/>
        <end position="807"/>
    </location>
</feature>
<dbReference type="PANTHER" id="PTHR43547:SF2">
    <property type="entry name" value="HYBRID SIGNAL TRANSDUCTION HISTIDINE KINASE C"/>
    <property type="match status" value="1"/>
</dbReference>
<dbReference type="SUPFAM" id="SSF55781">
    <property type="entry name" value="GAF domain-like"/>
    <property type="match status" value="1"/>
</dbReference>
<dbReference type="Pfam" id="PF02518">
    <property type="entry name" value="HATPase_c"/>
    <property type="match status" value="1"/>
</dbReference>
<dbReference type="InterPro" id="IPR035965">
    <property type="entry name" value="PAS-like_dom_sf"/>
</dbReference>
<evidence type="ECO:0000256" key="6">
    <source>
        <dbReference type="ARBA" id="ARBA00022679"/>
    </source>
</evidence>
<dbReference type="Pfam" id="PF00512">
    <property type="entry name" value="HisKA"/>
    <property type="match status" value="1"/>
</dbReference>
<dbReference type="PROSITE" id="PS50109">
    <property type="entry name" value="HIS_KIN"/>
    <property type="match status" value="1"/>
</dbReference>
<evidence type="ECO:0000256" key="7">
    <source>
        <dbReference type="ARBA" id="ARBA00022741"/>
    </source>
</evidence>
<dbReference type="PROSITE" id="PS50110">
    <property type="entry name" value="RESPONSE_REGULATORY"/>
    <property type="match status" value="1"/>
</dbReference>
<dbReference type="GO" id="GO:0000155">
    <property type="term" value="F:phosphorelay sensor kinase activity"/>
    <property type="evidence" value="ECO:0007669"/>
    <property type="project" value="InterPro"/>
</dbReference>
<dbReference type="InterPro" id="IPR036097">
    <property type="entry name" value="HisK_dim/P_sf"/>
</dbReference>
<dbReference type="SUPFAM" id="SSF52172">
    <property type="entry name" value="CheY-like"/>
    <property type="match status" value="1"/>
</dbReference>
<dbReference type="SMART" id="SM00388">
    <property type="entry name" value="HisKA"/>
    <property type="match status" value="1"/>
</dbReference>
<comment type="subcellular location">
    <subcellularLocation>
        <location evidence="2">Cell membrane</location>
        <topology evidence="2">Multi-pass membrane protein</topology>
    </subcellularLocation>
</comment>
<dbReference type="InterPro" id="IPR003660">
    <property type="entry name" value="HAMP_dom"/>
</dbReference>
<keyword evidence="4" id="KW-1003">Cell membrane</keyword>
<keyword evidence="14" id="KW-1133">Transmembrane helix</keyword>
<dbReference type="SUPFAM" id="SSF55785">
    <property type="entry name" value="PYP-like sensor domain (PAS domain)"/>
    <property type="match status" value="1"/>
</dbReference>
<evidence type="ECO:0000259" key="17">
    <source>
        <dbReference type="PROSITE" id="PS50885"/>
    </source>
</evidence>
<dbReference type="FunFam" id="1.10.287.130:FF:000001">
    <property type="entry name" value="Two-component sensor histidine kinase"/>
    <property type="match status" value="1"/>
</dbReference>
<keyword evidence="13" id="KW-0175">Coiled coil</keyword>
<evidence type="ECO:0000256" key="11">
    <source>
        <dbReference type="ARBA" id="ARBA00023136"/>
    </source>
</evidence>
<evidence type="ECO:0000256" key="2">
    <source>
        <dbReference type="ARBA" id="ARBA00004651"/>
    </source>
</evidence>
<name>A0A3D8Q2K9_9BACI</name>
<dbReference type="CDD" id="cd06225">
    <property type="entry name" value="HAMP"/>
    <property type="match status" value="1"/>
</dbReference>
<dbReference type="OrthoDB" id="9813151at2"/>
<dbReference type="Gene3D" id="1.10.287.130">
    <property type="match status" value="1"/>
</dbReference>
<dbReference type="CDD" id="cd00130">
    <property type="entry name" value="PAS"/>
    <property type="match status" value="1"/>
</dbReference>
<dbReference type="PRINTS" id="PR00344">
    <property type="entry name" value="BCTRLSENSOR"/>
</dbReference>
<dbReference type="EC" id="2.7.13.3" evidence="3"/>
<keyword evidence="11 14" id="KW-0472">Membrane</keyword>
<gene>
    <name evidence="18" type="ORF">CWR48_02190</name>
</gene>
<dbReference type="InterPro" id="IPR029016">
    <property type="entry name" value="GAF-like_dom_sf"/>
</dbReference>
<dbReference type="SMART" id="SM00304">
    <property type="entry name" value="HAMP"/>
    <property type="match status" value="1"/>
</dbReference>
<feature type="transmembrane region" description="Helical" evidence="14">
    <location>
        <begin position="191"/>
        <end position="210"/>
    </location>
</feature>
<reference evidence="19" key="1">
    <citation type="submission" date="2017-11" db="EMBL/GenBank/DDBJ databases">
        <authorList>
            <person name="Zhu W."/>
        </authorList>
    </citation>
    <scope>NUCLEOTIDE SEQUENCE [LARGE SCALE GENOMIC DNA]</scope>
    <source>
        <strain evidence="19">CAU 1183</strain>
    </source>
</reference>
<dbReference type="CDD" id="cd00082">
    <property type="entry name" value="HisKA"/>
    <property type="match status" value="1"/>
</dbReference>
<evidence type="ECO:0000313" key="19">
    <source>
        <dbReference type="Proteomes" id="UP000257143"/>
    </source>
</evidence>
<keyword evidence="9" id="KW-0067">ATP-binding</keyword>
<feature type="domain" description="Response regulatory" evidence="16">
    <location>
        <begin position="825"/>
        <end position="939"/>
    </location>
</feature>
<proteinExistence type="predicted"/>
<dbReference type="Gene3D" id="3.30.450.40">
    <property type="match status" value="1"/>
</dbReference>
<dbReference type="Gene3D" id="3.30.565.10">
    <property type="entry name" value="Histidine kinase-like ATPase, C-terminal domain"/>
    <property type="match status" value="1"/>
</dbReference>
<dbReference type="InterPro" id="IPR004358">
    <property type="entry name" value="Sig_transdc_His_kin-like_C"/>
</dbReference>
<dbReference type="AlphaFoldDB" id="A0A3D8Q2K9"/>
<keyword evidence="19" id="KW-1185">Reference proteome</keyword>
<dbReference type="InterPro" id="IPR003594">
    <property type="entry name" value="HATPase_dom"/>
</dbReference>
<dbReference type="GO" id="GO:0005524">
    <property type="term" value="F:ATP binding"/>
    <property type="evidence" value="ECO:0007669"/>
    <property type="project" value="UniProtKB-KW"/>
</dbReference>
<evidence type="ECO:0000256" key="8">
    <source>
        <dbReference type="ARBA" id="ARBA00022777"/>
    </source>
</evidence>
<evidence type="ECO:0000256" key="12">
    <source>
        <dbReference type="PROSITE-ProRule" id="PRU00169"/>
    </source>
</evidence>
<evidence type="ECO:0000256" key="1">
    <source>
        <dbReference type="ARBA" id="ARBA00000085"/>
    </source>
</evidence>
<dbReference type="PANTHER" id="PTHR43547">
    <property type="entry name" value="TWO-COMPONENT HISTIDINE KINASE"/>
    <property type="match status" value="1"/>
</dbReference>
<dbReference type="Pfam" id="PF00072">
    <property type="entry name" value="Response_reg"/>
    <property type="match status" value="1"/>
</dbReference>
<dbReference type="SMART" id="SM00448">
    <property type="entry name" value="REC"/>
    <property type="match status" value="1"/>
</dbReference>
<dbReference type="EMBL" id="PIOC01000002">
    <property type="protein sequence ID" value="RDW21868.1"/>
    <property type="molecule type" value="Genomic_DNA"/>
</dbReference>
<dbReference type="SUPFAM" id="SSF47384">
    <property type="entry name" value="Homodimeric domain of signal transducing histidine kinase"/>
    <property type="match status" value="1"/>
</dbReference>
<evidence type="ECO:0000259" key="15">
    <source>
        <dbReference type="PROSITE" id="PS50109"/>
    </source>
</evidence>
<dbReference type="InterPro" id="IPR000014">
    <property type="entry name" value="PAS"/>
</dbReference>
<evidence type="ECO:0000256" key="5">
    <source>
        <dbReference type="ARBA" id="ARBA00022553"/>
    </source>
</evidence>
<dbReference type="Gene3D" id="3.40.50.2300">
    <property type="match status" value="1"/>
</dbReference>
<dbReference type="InterPro" id="IPR005467">
    <property type="entry name" value="His_kinase_dom"/>
</dbReference>
<dbReference type="InterPro" id="IPR036890">
    <property type="entry name" value="HATPase_C_sf"/>
</dbReference>
<keyword evidence="10" id="KW-0902">Two-component regulatory system</keyword>
<dbReference type="InterPro" id="IPR001789">
    <property type="entry name" value="Sig_transdc_resp-reg_receiver"/>
</dbReference>
<evidence type="ECO:0000256" key="10">
    <source>
        <dbReference type="ARBA" id="ARBA00023012"/>
    </source>
</evidence>
<evidence type="ECO:0000313" key="18">
    <source>
        <dbReference type="EMBL" id="RDW21868.1"/>
    </source>
</evidence>
<dbReference type="GO" id="GO:0005886">
    <property type="term" value="C:plasma membrane"/>
    <property type="evidence" value="ECO:0007669"/>
    <property type="project" value="UniProtKB-SubCell"/>
</dbReference>
<dbReference type="Proteomes" id="UP000257143">
    <property type="component" value="Unassembled WGS sequence"/>
</dbReference>
<organism evidence="18 19">
    <name type="scientific">Oceanobacillus arenosus</name>
    <dbReference type="NCBI Taxonomy" id="1229153"/>
    <lineage>
        <taxon>Bacteria</taxon>
        <taxon>Bacillati</taxon>
        <taxon>Bacillota</taxon>
        <taxon>Bacilli</taxon>
        <taxon>Bacillales</taxon>
        <taxon>Bacillaceae</taxon>
        <taxon>Oceanobacillus</taxon>
    </lineage>
</organism>
<sequence>MRIVNYFNKSLSRQILLLMGICFLFFIIGTGLLFYFQHKSHAEYIQQREKIEDKQLITDDIYEQLSSRMLIMDDTLSIIVPESSEAAPNIETEIQQQIIELEQLIDNEEEKSFISGIGNFSSFYFSELLPFVRNEYEGNQERSVDLYDRSVIQRADEFVNQTKLYSALLHEQIEKNAEKLSENQLHIQNSVVILSIFLLILLLFIIRMFFKKIGEPIAEFTFSANEIAAGRDAIIEVGSTRKDELGTLSVAFKKMVESIQDKEQDLLAQNEELSAQQEELQAQQQELQSTLEIITDREHKLKDRNELINGISSSLNKEKVLQSIVESMCKVTETDKGIISYLNEDAFAACGISQLGIEQFRNHMDSDLIHRLITEKKAFTIKREQHHTEKGYHETIQYSYDLYLPVISNFCVIAVMVYTRFGNPFSASELTEYDILSRQIAIYLEKIRLFEQSKNDSRLNQDILNTVQEGIQLIDKDNKIIQLNQPLCKIFKWSDPSKELLGLPWDKWSCSMEEQIQEDDFIDSLEKLIHAAKHSPNEDHSFIYRMKDSNQVIKVYSKILQDFEDDFGMLLVHRDITKENEVAEMKSELVSTVSHELRTPLASVLGFTELLLTKELKPERKTKYLQTIYNEAKRLTALINDFLDIQRMESGKQTYEKKYIDIQSILQHVIKLQEINTSIHKINFIVETEETIILGDQSKIGQVFTNLLSNAIKYSPNGGNIFIRIYRSKDTVSIDIKDEGLGIPEDAIPHLFQQFYRVDNSDRRKIGGTGLGLAIVQEIAKAHRGIISVSSVYGKGSTFTVHLPLVRMKSSIPDENSDTSMNKYTIMIVEDDPSLAELLKHELQDWGFSVNQFSSGKKAFEQMKLEAPDTVVLDIMLEDEIDGWTIMKEMKAREELSDVPIFVSTALDEKELGFSLGAQDYLVKPYKPSQLSKLIMQTLLSNEKDGQILVPHKQS</sequence>
<dbReference type="RefSeq" id="WP_115771409.1">
    <property type="nucleotide sequence ID" value="NZ_PIOC01000002.1"/>
</dbReference>
<dbReference type="Gene3D" id="3.30.450.20">
    <property type="entry name" value="PAS domain"/>
    <property type="match status" value="1"/>
</dbReference>
<protein>
    <recommendedName>
        <fullName evidence="3">histidine kinase</fullName>
        <ecNumber evidence="3">2.7.13.3</ecNumber>
    </recommendedName>
</protein>
<accession>A0A3D8Q2K9</accession>
<feature type="transmembrane region" description="Helical" evidence="14">
    <location>
        <begin position="15"/>
        <end position="36"/>
    </location>
</feature>
<comment type="caution">
    <text evidence="18">The sequence shown here is derived from an EMBL/GenBank/DDBJ whole genome shotgun (WGS) entry which is preliminary data.</text>
</comment>
<dbReference type="InterPro" id="IPR003661">
    <property type="entry name" value="HisK_dim/P_dom"/>
</dbReference>
<keyword evidence="5 12" id="KW-0597">Phosphoprotein</keyword>
<keyword evidence="7" id="KW-0547">Nucleotide-binding</keyword>
<dbReference type="FunFam" id="3.30.565.10:FF:000006">
    <property type="entry name" value="Sensor histidine kinase WalK"/>
    <property type="match status" value="1"/>
</dbReference>
<feature type="modified residue" description="4-aspartylphosphate" evidence="12">
    <location>
        <position position="874"/>
    </location>
</feature>
<dbReference type="Gene3D" id="6.10.340.10">
    <property type="match status" value="1"/>
</dbReference>
<feature type="coiled-coil region" evidence="13">
    <location>
        <begin position="256"/>
        <end position="297"/>
    </location>
</feature>
<dbReference type="SMART" id="SM00387">
    <property type="entry name" value="HATPase_c"/>
    <property type="match status" value="1"/>
</dbReference>
<keyword evidence="8 18" id="KW-0418">Kinase</keyword>
<evidence type="ECO:0000256" key="9">
    <source>
        <dbReference type="ARBA" id="ARBA00022840"/>
    </source>
</evidence>
<dbReference type="InterPro" id="IPR011006">
    <property type="entry name" value="CheY-like_superfamily"/>
</dbReference>
<comment type="catalytic activity">
    <reaction evidence="1">
        <text>ATP + protein L-histidine = ADP + protein N-phospho-L-histidine.</text>
        <dbReference type="EC" id="2.7.13.3"/>
    </reaction>
</comment>
<keyword evidence="14" id="KW-0812">Transmembrane</keyword>
<dbReference type="CDD" id="cd17574">
    <property type="entry name" value="REC_OmpR"/>
    <property type="match status" value="1"/>
</dbReference>
<dbReference type="CDD" id="cd00075">
    <property type="entry name" value="HATPase"/>
    <property type="match status" value="1"/>
</dbReference>
<evidence type="ECO:0000259" key="16">
    <source>
        <dbReference type="PROSITE" id="PS50110"/>
    </source>
</evidence>
<evidence type="ECO:0000256" key="13">
    <source>
        <dbReference type="SAM" id="Coils"/>
    </source>
</evidence>
<evidence type="ECO:0000256" key="14">
    <source>
        <dbReference type="SAM" id="Phobius"/>
    </source>
</evidence>
<dbReference type="SUPFAM" id="SSF55874">
    <property type="entry name" value="ATPase domain of HSP90 chaperone/DNA topoisomerase II/histidine kinase"/>
    <property type="match status" value="1"/>
</dbReference>
<dbReference type="PROSITE" id="PS50885">
    <property type="entry name" value="HAMP"/>
    <property type="match status" value="1"/>
</dbReference>
<evidence type="ECO:0000256" key="3">
    <source>
        <dbReference type="ARBA" id="ARBA00012438"/>
    </source>
</evidence>
<evidence type="ECO:0000256" key="4">
    <source>
        <dbReference type="ARBA" id="ARBA00022475"/>
    </source>
</evidence>